<gene>
    <name evidence="1" type="ORF">Psi01_82120</name>
</gene>
<comment type="caution">
    <text evidence="1">The sequence shown here is derived from an EMBL/GenBank/DDBJ whole genome shotgun (WGS) entry which is preliminary data.</text>
</comment>
<evidence type="ECO:0000313" key="1">
    <source>
        <dbReference type="EMBL" id="GIH97582.1"/>
    </source>
</evidence>
<dbReference type="AlphaFoldDB" id="A0A8J3SNS3"/>
<dbReference type="RefSeq" id="WP_204069568.1">
    <property type="nucleotide sequence ID" value="NZ_BOOJ01000088.1"/>
</dbReference>
<protein>
    <submittedName>
        <fullName evidence="1">Uncharacterized protein</fullName>
    </submittedName>
</protein>
<evidence type="ECO:0000313" key="2">
    <source>
        <dbReference type="Proteomes" id="UP000619788"/>
    </source>
</evidence>
<proteinExistence type="predicted"/>
<organism evidence="1 2">
    <name type="scientific">Planobispora siamensis</name>
    <dbReference type="NCBI Taxonomy" id="936338"/>
    <lineage>
        <taxon>Bacteria</taxon>
        <taxon>Bacillati</taxon>
        <taxon>Actinomycetota</taxon>
        <taxon>Actinomycetes</taxon>
        <taxon>Streptosporangiales</taxon>
        <taxon>Streptosporangiaceae</taxon>
        <taxon>Planobispora</taxon>
    </lineage>
</organism>
<name>A0A8J3SNS3_9ACTN</name>
<sequence length="102" mass="10791">MKFATGDVCVRGTGRFVVISSDFYHSISGRALIVMLVPVAGADITHFAVSLGTGEHEIAAADFVFNVPLSDLRAPDPEHGPTRVGRDEVATIVAKLQSIQGI</sequence>
<reference evidence="1 2" key="1">
    <citation type="submission" date="2021-01" db="EMBL/GenBank/DDBJ databases">
        <title>Whole genome shotgun sequence of Planobispora siamensis NBRC 107568.</title>
        <authorList>
            <person name="Komaki H."/>
            <person name="Tamura T."/>
        </authorList>
    </citation>
    <scope>NUCLEOTIDE SEQUENCE [LARGE SCALE GENOMIC DNA]</scope>
    <source>
        <strain evidence="1 2">NBRC 107568</strain>
    </source>
</reference>
<dbReference type="Proteomes" id="UP000619788">
    <property type="component" value="Unassembled WGS sequence"/>
</dbReference>
<dbReference type="EMBL" id="BOOJ01000088">
    <property type="protein sequence ID" value="GIH97582.1"/>
    <property type="molecule type" value="Genomic_DNA"/>
</dbReference>
<keyword evidence="2" id="KW-1185">Reference proteome</keyword>
<accession>A0A8J3SNS3</accession>